<dbReference type="Pfam" id="PF24883">
    <property type="entry name" value="NPHP3_N"/>
    <property type="match status" value="1"/>
</dbReference>
<dbReference type="PANTHER" id="PTHR10039:SF17">
    <property type="entry name" value="FUNGAL STAND N-TERMINAL GOODBYE DOMAIN-CONTAINING PROTEIN-RELATED"/>
    <property type="match status" value="1"/>
</dbReference>
<feature type="non-terminal residue" evidence="4">
    <location>
        <position position="654"/>
    </location>
</feature>
<evidence type="ECO:0000256" key="1">
    <source>
        <dbReference type="ARBA" id="ARBA00022737"/>
    </source>
</evidence>
<organism evidence="4 5">
    <name type="scientific">Phytophthora palmivora</name>
    <dbReference type="NCBI Taxonomy" id="4796"/>
    <lineage>
        <taxon>Eukaryota</taxon>
        <taxon>Sar</taxon>
        <taxon>Stramenopiles</taxon>
        <taxon>Oomycota</taxon>
        <taxon>Peronosporomycetes</taxon>
        <taxon>Peronosporales</taxon>
        <taxon>Peronosporaceae</taxon>
        <taxon>Phytophthora</taxon>
    </lineage>
</organism>
<dbReference type="AlphaFoldDB" id="A0A2P4X1P0"/>
<evidence type="ECO:0000259" key="2">
    <source>
        <dbReference type="Pfam" id="PF13676"/>
    </source>
</evidence>
<keyword evidence="1" id="KW-0677">Repeat</keyword>
<comment type="caution">
    <text evidence="4">The sequence shown here is derived from an EMBL/GenBank/DDBJ whole genome shotgun (WGS) entry which is preliminary data.</text>
</comment>
<name>A0A2P4X1P0_9STRA</name>
<dbReference type="Gene3D" id="3.40.50.10140">
    <property type="entry name" value="Toll/interleukin-1 receptor homology (TIR) domain"/>
    <property type="match status" value="1"/>
</dbReference>
<keyword evidence="5" id="KW-1185">Reference proteome</keyword>
<evidence type="ECO:0000259" key="3">
    <source>
        <dbReference type="Pfam" id="PF24883"/>
    </source>
</evidence>
<accession>A0A2P4X1P0</accession>
<dbReference type="Proteomes" id="UP000237271">
    <property type="component" value="Unassembled WGS sequence"/>
</dbReference>
<dbReference type="PANTHER" id="PTHR10039">
    <property type="entry name" value="AMELOGENIN"/>
    <property type="match status" value="1"/>
</dbReference>
<gene>
    <name evidence="4" type="ORF">PHPALM_31816</name>
</gene>
<dbReference type="InterPro" id="IPR027417">
    <property type="entry name" value="P-loop_NTPase"/>
</dbReference>
<dbReference type="Gene3D" id="3.40.50.300">
    <property type="entry name" value="P-loop containing nucleotide triphosphate hydrolases"/>
    <property type="match status" value="1"/>
</dbReference>
<dbReference type="SUPFAM" id="SSF52540">
    <property type="entry name" value="P-loop containing nucleoside triphosphate hydrolases"/>
    <property type="match status" value="1"/>
</dbReference>
<reference evidence="4 5" key="1">
    <citation type="journal article" date="2017" name="Genome Biol. Evol.">
        <title>Phytophthora megakarya and P. palmivora, closely related causal agents of cacao black pod rot, underwent increases in genome sizes and gene numbers by different mechanisms.</title>
        <authorList>
            <person name="Ali S.S."/>
            <person name="Shao J."/>
            <person name="Lary D.J."/>
            <person name="Kronmiller B."/>
            <person name="Shen D."/>
            <person name="Strem M.D."/>
            <person name="Amoako-Attah I."/>
            <person name="Akrofi A.Y."/>
            <person name="Begoude B.A."/>
            <person name="Ten Hoopen G.M."/>
            <person name="Coulibaly K."/>
            <person name="Kebe B.I."/>
            <person name="Melnick R.L."/>
            <person name="Guiltinan M.J."/>
            <person name="Tyler B.M."/>
            <person name="Meinhardt L.W."/>
            <person name="Bailey B.A."/>
        </authorList>
    </citation>
    <scope>NUCLEOTIDE SEQUENCE [LARGE SCALE GENOMIC DNA]</scope>
    <source>
        <strain evidence="5">sbr112.9</strain>
    </source>
</reference>
<dbReference type="OrthoDB" id="206617at2759"/>
<dbReference type="InterPro" id="IPR000157">
    <property type="entry name" value="TIR_dom"/>
</dbReference>
<protein>
    <submittedName>
        <fullName evidence="4">Uncharacterized protein</fullName>
    </submittedName>
</protein>
<dbReference type="GO" id="GO:0007165">
    <property type="term" value="P:signal transduction"/>
    <property type="evidence" value="ECO:0007669"/>
    <property type="project" value="InterPro"/>
</dbReference>
<dbReference type="EMBL" id="NCKW01017150">
    <property type="protein sequence ID" value="POM59454.1"/>
    <property type="molecule type" value="Genomic_DNA"/>
</dbReference>
<feature type="domain" description="Nephrocystin 3-like N-terminal" evidence="3">
    <location>
        <begin position="517"/>
        <end position="653"/>
    </location>
</feature>
<dbReference type="Pfam" id="PF13676">
    <property type="entry name" value="TIR_2"/>
    <property type="match status" value="1"/>
</dbReference>
<evidence type="ECO:0000313" key="5">
    <source>
        <dbReference type="Proteomes" id="UP000237271"/>
    </source>
</evidence>
<sequence>MHGCCSSSRHDGDVGDYKGFPPATSCVHSIQYTPSARLKIFLSYGHDKFQALAFHLKASLQQRGHVVWLDIERLSAGIDWEEGIAGGLSWVRDAGQDGRVLLVMTPHALRRPDGYCLNEVARAASLRLNIFPVMVAESAPPPSIAMLPFFDMRDCVPGEPEQQKHSKDSQEWRDLMKDCLEMSNFLNKAERLYTMLELVRDYLELDGTVFDSITSYGVPAVAGLANLRLFPGFEGAHMDTPRGNSVRRLLTPSTSLSPTHGGSILRRDSTEELMKTETLSNLTLQSDENVKNSGGVDVSSTISLLPSTEAMPVAGAGNVVNQDTAPDSRKTRYVLSYDESCHVLAAQIYHDLTESGFLVFPISTMGIESTTNARPESREDALQWASAEKDGKLILLLTAESVGRPHGVSLNDVSAAMSAGLGFVPLLVRPCEIPLSICRIQWLDMMDCIIYKGDGFSHGTAASVNRIRYDSRKDQLISALEGTLDHEGQQARLFSLLAPFNFQRQISQLTECFVGREWLFERFQMWVQGCSAPESMCELRNPRVFWVIGQIGSGKTSIAACMVQSCPEIAAFHFARQEDEQTQSARRCILSLAYQLTTQLPEYAHYLQSHEPLEEIVPVASFAELVAHLLIDPLNAIARPTKYKSLVLLIDGVE</sequence>
<dbReference type="InterPro" id="IPR056884">
    <property type="entry name" value="NPHP3-like_N"/>
</dbReference>
<proteinExistence type="predicted"/>
<dbReference type="SUPFAM" id="SSF52200">
    <property type="entry name" value="Toll/Interleukin receptor TIR domain"/>
    <property type="match status" value="1"/>
</dbReference>
<evidence type="ECO:0000313" key="4">
    <source>
        <dbReference type="EMBL" id="POM59454.1"/>
    </source>
</evidence>
<feature type="domain" description="TIR" evidence="2">
    <location>
        <begin position="40"/>
        <end position="154"/>
    </location>
</feature>
<dbReference type="InterPro" id="IPR035897">
    <property type="entry name" value="Toll_tir_struct_dom_sf"/>
</dbReference>